<keyword evidence="3" id="KW-1185">Reference proteome</keyword>
<feature type="transmembrane region" description="Helical" evidence="1">
    <location>
        <begin position="39"/>
        <end position="61"/>
    </location>
</feature>
<dbReference type="Proteomes" id="UP000630097">
    <property type="component" value="Unassembled WGS sequence"/>
</dbReference>
<gene>
    <name evidence="2" type="ORF">Pka01_04670</name>
</gene>
<evidence type="ECO:0000256" key="1">
    <source>
        <dbReference type="SAM" id="Phobius"/>
    </source>
</evidence>
<proteinExistence type="predicted"/>
<keyword evidence="1" id="KW-0472">Membrane</keyword>
<keyword evidence="1" id="KW-0812">Transmembrane</keyword>
<evidence type="ECO:0000313" key="2">
    <source>
        <dbReference type="EMBL" id="GIG77340.1"/>
    </source>
</evidence>
<keyword evidence="1" id="KW-1133">Transmembrane helix</keyword>
<comment type="caution">
    <text evidence="2">The sequence shown here is derived from an EMBL/GenBank/DDBJ whole genome shotgun (WGS) entry which is preliminary data.</text>
</comment>
<protein>
    <submittedName>
        <fullName evidence="2">Uncharacterized protein</fullName>
    </submittedName>
</protein>
<dbReference type="RefSeq" id="WP_203880814.1">
    <property type="nucleotide sequence ID" value="NZ_BAABHH010000001.1"/>
</dbReference>
<evidence type="ECO:0000313" key="3">
    <source>
        <dbReference type="Proteomes" id="UP000630097"/>
    </source>
</evidence>
<name>A0A8J3M592_9ACTN</name>
<feature type="transmembrane region" description="Helical" evidence="1">
    <location>
        <begin position="68"/>
        <end position="88"/>
    </location>
</feature>
<dbReference type="AlphaFoldDB" id="A0A8J3M592"/>
<reference evidence="2 3" key="1">
    <citation type="submission" date="2021-01" db="EMBL/GenBank/DDBJ databases">
        <title>Whole genome shotgun sequence of Planotetraspora kaengkrachanensis NBRC 104272.</title>
        <authorList>
            <person name="Komaki H."/>
            <person name="Tamura T."/>
        </authorList>
    </citation>
    <scope>NUCLEOTIDE SEQUENCE [LARGE SCALE GENOMIC DNA]</scope>
    <source>
        <strain evidence="2 3">NBRC 104272</strain>
    </source>
</reference>
<sequence>MRDYLKAVGWLMVLIFVVPGLLLLLWAALPARGPTYDFVLWYGGFLLVEFVAATLIVAVLAVWRLPSLARALIAALVVYAVSLVMPIASPLARYPLHVVRCGGAPVVATDFASARSYRTPDSSAYAVTPLDSTFFCTPEAADHAGYRRSNL</sequence>
<feature type="transmembrane region" description="Helical" evidence="1">
    <location>
        <begin position="7"/>
        <end position="27"/>
    </location>
</feature>
<organism evidence="2 3">
    <name type="scientific">Planotetraspora kaengkrachanensis</name>
    <dbReference type="NCBI Taxonomy" id="575193"/>
    <lineage>
        <taxon>Bacteria</taxon>
        <taxon>Bacillati</taxon>
        <taxon>Actinomycetota</taxon>
        <taxon>Actinomycetes</taxon>
        <taxon>Streptosporangiales</taxon>
        <taxon>Streptosporangiaceae</taxon>
        <taxon>Planotetraspora</taxon>
    </lineage>
</organism>
<dbReference type="EMBL" id="BONV01000001">
    <property type="protein sequence ID" value="GIG77340.1"/>
    <property type="molecule type" value="Genomic_DNA"/>
</dbReference>
<accession>A0A8J3M592</accession>